<comment type="similarity">
    <text evidence="1">Belongs to the peptidase M16 family.</text>
</comment>
<dbReference type="Pfam" id="PF05193">
    <property type="entry name" value="Peptidase_M16_C"/>
    <property type="match status" value="2"/>
</dbReference>
<dbReference type="Gene3D" id="3.30.830.10">
    <property type="entry name" value="Metalloenzyme, LuxS/M16 peptidase-like"/>
    <property type="match status" value="4"/>
</dbReference>
<keyword evidence="5" id="KW-1185">Reference proteome</keyword>
<evidence type="ECO:0000259" key="3">
    <source>
        <dbReference type="Pfam" id="PF05193"/>
    </source>
</evidence>
<feature type="domain" description="Peptidase M16 C-terminal" evidence="3">
    <location>
        <begin position="658"/>
        <end position="837"/>
    </location>
</feature>
<dbReference type="InterPro" id="IPR011765">
    <property type="entry name" value="Pept_M16_N"/>
</dbReference>
<evidence type="ECO:0000256" key="1">
    <source>
        <dbReference type="ARBA" id="ARBA00007261"/>
    </source>
</evidence>
<comment type="caution">
    <text evidence="4">The sequence shown here is derived from an EMBL/GenBank/DDBJ whole genome shotgun (WGS) entry which is preliminary data.</text>
</comment>
<organism evidence="4 5">
    <name type="scientific">Rhodanobacter aciditrophus</name>
    <dbReference type="NCBI Taxonomy" id="1623218"/>
    <lineage>
        <taxon>Bacteria</taxon>
        <taxon>Pseudomonadati</taxon>
        <taxon>Pseudomonadota</taxon>
        <taxon>Gammaproteobacteria</taxon>
        <taxon>Lysobacterales</taxon>
        <taxon>Rhodanobacteraceae</taxon>
        <taxon>Rhodanobacter</taxon>
    </lineage>
</organism>
<feature type="domain" description="Peptidase M16 C-terminal" evidence="3">
    <location>
        <begin position="195"/>
        <end position="369"/>
    </location>
</feature>
<reference evidence="5" key="1">
    <citation type="journal article" date="2019" name="Int. J. Syst. Evol. Microbiol.">
        <title>The Global Catalogue of Microorganisms (GCM) 10K type strain sequencing project: providing services to taxonomists for standard genome sequencing and annotation.</title>
        <authorList>
            <consortium name="The Broad Institute Genomics Platform"/>
            <consortium name="The Broad Institute Genome Sequencing Center for Infectious Disease"/>
            <person name="Wu L."/>
            <person name="Ma J."/>
        </authorList>
    </citation>
    <scope>NUCLEOTIDE SEQUENCE [LARGE SCALE GENOMIC DNA]</scope>
    <source>
        <strain evidence="5">JCM 30774</strain>
    </source>
</reference>
<dbReference type="PANTHER" id="PTHR11851:SF49">
    <property type="entry name" value="MITOCHONDRIAL-PROCESSING PEPTIDASE SUBUNIT ALPHA"/>
    <property type="match status" value="1"/>
</dbReference>
<dbReference type="InterPro" id="IPR007863">
    <property type="entry name" value="Peptidase_M16_C"/>
</dbReference>
<protein>
    <submittedName>
        <fullName evidence="4">M16 family metallopeptidase</fullName>
    </submittedName>
</protein>
<sequence>MLRYLVLVLAVFLSVQVKASPQFVKSLHNIDEYRLNNGLTILLAPDESKQIIHLDLVYLSGSLSDPEALPGLAHFHEHMMFKGTQKRTKEELLQGLQERGIQFNASTSYDRVRYTATLSSNYQSLDYLLELEAERMAMPNFTESDLASELEVVRQEIAQSENDASTILFKKMMEAAWGNKLYGRSVIGEYEALRSVTPEDMQAFHRHYYRPDNAVLVLTGGFEKHRVLESIARHFAAIERPKASIPVVEYVPANEQGSTFEVHQGDYDILNISFELPPAKGERFASLALIGDLLAGEPHGRLYQSQVMEGMALTVYAAPMPFKWGGQFMMGAMPYPDQSRQTVQEDLLEQFTQLLTTPVSQQELERVQTNRQALIKAVFTEPASLSDMLAETVPFGDWEASMRLEEVIQNLTPEDLQRHYFSLFAGKQPIVGHLFPQQGGSSPALVMAPSQTELEVNDFEPEVDENTPVEPFDVAVLETKAQEVERTIQRDQLHNGMKVALRPMPDSKDLVRGRMNLRFGTLESMEGTQAVRDITSMLLIRGTQDHTYQEVVDKLNRLESSLEMTSQGSRLVVDFASPAQNLDELLELIAEVLKEPAFPEREFEFIKRQQVQLWQRPITHPSELAVNALLQYSQQDYSTYDPRRNLPPSDYLALLEPLTLEEVKNFYQSSYGAQYGEVALTGNFDPEHLKGTLNTLFGSWMSQSEYEPIVSSHQELEPVRKVIKGGETAGYYISRVNFPMSTQDSEYPAVQIMEDILGHNPLSSRLAHRIRQQEQLAYGVRSSLRVPYTGDQAYINVYGDFPIGQGGRYADTVKAEMDRLTRAGVSQRELDLAKNSLLSRRQKSIETEQGVVNLMARQLYYGTTTENWTRHNEKLVKVTLGDVKQAALKYLNSEQLVEIIVDPS</sequence>
<dbReference type="InterPro" id="IPR011249">
    <property type="entry name" value="Metalloenz_LuxS/M16"/>
</dbReference>
<evidence type="ECO:0000259" key="2">
    <source>
        <dbReference type="Pfam" id="PF00675"/>
    </source>
</evidence>
<dbReference type="EMBL" id="JBHTMN010000009">
    <property type="protein sequence ID" value="MFD1383464.1"/>
    <property type="molecule type" value="Genomic_DNA"/>
</dbReference>
<name>A0ABW4B1T3_9GAMM</name>
<dbReference type="Proteomes" id="UP001597059">
    <property type="component" value="Unassembled WGS sequence"/>
</dbReference>
<accession>A0ABW4B1T3</accession>
<dbReference type="PANTHER" id="PTHR11851">
    <property type="entry name" value="METALLOPROTEASE"/>
    <property type="match status" value="1"/>
</dbReference>
<gene>
    <name evidence="4" type="ORF">ACFQ45_08810</name>
</gene>
<evidence type="ECO:0000313" key="5">
    <source>
        <dbReference type="Proteomes" id="UP001597059"/>
    </source>
</evidence>
<dbReference type="RefSeq" id="WP_377366756.1">
    <property type="nucleotide sequence ID" value="NZ_JBHTMN010000009.1"/>
</dbReference>
<dbReference type="InterPro" id="IPR050361">
    <property type="entry name" value="MPP/UQCRC_Complex"/>
</dbReference>
<evidence type="ECO:0000313" key="4">
    <source>
        <dbReference type="EMBL" id="MFD1383464.1"/>
    </source>
</evidence>
<proteinExistence type="inferred from homology"/>
<dbReference type="Pfam" id="PF00675">
    <property type="entry name" value="Peptidase_M16"/>
    <property type="match status" value="1"/>
</dbReference>
<dbReference type="SUPFAM" id="SSF63411">
    <property type="entry name" value="LuxS/MPP-like metallohydrolase"/>
    <property type="match status" value="4"/>
</dbReference>
<feature type="domain" description="Peptidase M16 N-terminal" evidence="2">
    <location>
        <begin position="42"/>
        <end position="188"/>
    </location>
</feature>